<accession>A0A344J2T8</accession>
<proteinExistence type="predicted"/>
<evidence type="ECO:0000313" key="2">
    <source>
        <dbReference type="EMBL" id="AXA83348.1"/>
    </source>
</evidence>
<evidence type="ECO:0000313" key="3">
    <source>
        <dbReference type="Proteomes" id="UP000251842"/>
    </source>
</evidence>
<keyword evidence="1" id="KW-0812">Transmembrane</keyword>
<evidence type="ECO:0000256" key="1">
    <source>
        <dbReference type="SAM" id="Phobius"/>
    </source>
</evidence>
<gene>
    <name evidence="2" type="ORF">DCD74_00365</name>
</gene>
<dbReference type="Pfam" id="PF13163">
    <property type="entry name" value="DUF3999"/>
    <property type="match status" value="1"/>
</dbReference>
<name>A0A344J2T8_9GAMM</name>
<organism evidence="2 3">
    <name type="scientific">Solilutibacter oculi</name>
    <dbReference type="NCBI Taxonomy" id="2698682"/>
    <lineage>
        <taxon>Bacteria</taxon>
        <taxon>Pseudomonadati</taxon>
        <taxon>Pseudomonadota</taxon>
        <taxon>Gammaproteobacteria</taxon>
        <taxon>Lysobacterales</taxon>
        <taxon>Lysobacteraceae</taxon>
        <taxon>Solilutibacter</taxon>
    </lineage>
</organism>
<reference evidence="3" key="1">
    <citation type="submission" date="2018-05" db="EMBL/GenBank/DDBJ databases">
        <title>Luteimonas pekinense sp. nov., isolated from human Meibomian gland secretions, Beijing, China.</title>
        <authorList>
            <person name="Wen T."/>
            <person name="Bai H."/>
            <person name="Lv H."/>
        </authorList>
    </citation>
    <scope>NUCLEOTIDE SEQUENCE [LARGE SCALE GENOMIC DNA]</scope>
    <source>
        <strain evidence="3">83-4</strain>
    </source>
</reference>
<feature type="transmembrane region" description="Helical" evidence="1">
    <location>
        <begin position="413"/>
        <end position="434"/>
    </location>
</feature>
<keyword evidence="1" id="KW-0472">Membrane</keyword>
<dbReference type="EMBL" id="CP029556">
    <property type="protein sequence ID" value="AXA83348.1"/>
    <property type="molecule type" value="Genomic_DNA"/>
</dbReference>
<protein>
    <submittedName>
        <fullName evidence="2">DUF3999 domain-containing protein</fullName>
    </submittedName>
</protein>
<dbReference type="Proteomes" id="UP000251842">
    <property type="component" value="Chromosome"/>
</dbReference>
<keyword evidence="1" id="KW-1133">Transmembrane helix</keyword>
<dbReference type="InterPro" id="IPR025060">
    <property type="entry name" value="DUF3999"/>
</dbReference>
<dbReference type="AlphaFoldDB" id="A0A344J2T8"/>
<dbReference type="OrthoDB" id="5405606at2"/>
<dbReference type="KEGG" id="lue:DCD74_00365"/>
<keyword evidence="3" id="KW-1185">Reference proteome</keyword>
<sequence length="446" mass="48198">MHRWLLLPVCALMLGAADYAREWPLALGSPDAGAYRITLDEAVYRAATDAALRDVDVVDANGQPVPAMLFAADAPAAQPGVRIALPWFPLPGSDALPNSALRVASERSTDGRVLKVEVREGIGNAAQPASNWLLDASAVSGLRAIELRFAPGADFESTVRVEGSDDLQQWRTLNAGTNVLRLTRDGRQLSQTRIVLDDSTRYLRLVPAQLGLPALEGAQGETKDQAAAIDRQWIVLDAARVSPDGKQFEFDVAGRFAFDQADIALPGNAAGSWRLDSRDASGDAPWRGQAGPWTLFKLGESERSAPQMLQSGSRDRHWRLTRNTATGTQPQLKLGWQPEVLVFVASGTPPYRLVAGSVRSKRVDAPIDDLLAQMRVRRGADWQPAEARLAGAEQAGNPEALQPRPQPRDWKHVALWALLVLAAMVVGFFALSLLRAQPPVDGGQGS</sequence>